<proteinExistence type="predicted"/>
<keyword evidence="1" id="KW-0175">Coiled coil</keyword>
<name>D5UAF3_BRAM5</name>
<evidence type="ECO:0000313" key="3">
    <source>
        <dbReference type="Proteomes" id="UP000001915"/>
    </source>
</evidence>
<dbReference type="HOGENOM" id="CLU_1275666_0_0_12"/>
<accession>D5UAF3</accession>
<dbReference type="Proteomes" id="UP000001915">
    <property type="component" value="Chromosome"/>
</dbReference>
<organism evidence="2 3">
    <name type="scientific">Brachyspira murdochii (strain ATCC 51284 / DSM 12563 / 56-150)</name>
    <name type="common">Serpulina murdochii</name>
    <dbReference type="NCBI Taxonomy" id="526224"/>
    <lineage>
        <taxon>Bacteria</taxon>
        <taxon>Pseudomonadati</taxon>
        <taxon>Spirochaetota</taxon>
        <taxon>Spirochaetia</taxon>
        <taxon>Brachyspirales</taxon>
        <taxon>Brachyspiraceae</taxon>
        <taxon>Brachyspira</taxon>
    </lineage>
</organism>
<sequence>MEDIINNIEDSIVYQEREKELIDSWKQINDPLYNKIIDDLESIPVLQSQIKDLNTLFGELDKSNENLEDSNKELKLEIEKLNKENSKLKLLNNLGICQYPPYIVSDMIKEVYNIYSHRITSIAEENNFFSNKNIVLRIPRKKNSKQKYSSTVIFSLIGVIKTISIVKKTLSDNIDKMIEKNKNNDKEPINLEKHIENMRNGILEDEDLLHKICTSK</sequence>
<protein>
    <submittedName>
        <fullName evidence="2">Uncharacterized protein</fullName>
    </submittedName>
</protein>
<feature type="coiled-coil region" evidence="1">
    <location>
        <begin position="53"/>
        <end position="91"/>
    </location>
</feature>
<dbReference type="RefSeq" id="WP_013114091.1">
    <property type="nucleotide sequence ID" value="NC_014150.1"/>
</dbReference>
<dbReference type="AlphaFoldDB" id="D5UAF3"/>
<dbReference type="EMBL" id="CP001959">
    <property type="protein sequence ID" value="ADG71676.1"/>
    <property type="molecule type" value="Genomic_DNA"/>
</dbReference>
<evidence type="ECO:0000256" key="1">
    <source>
        <dbReference type="SAM" id="Coils"/>
    </source>
</evidence>
<gene>
    <name evidence="2" type="ordered locus">Bmur_1589</name>
</gene>
<dbReference type="OrthoDB" id="9899757at2"/>
<evidence type="ECO:0000313" key="2">
    <source>
        <dbReference type="EMBL" id="ADG71676.1"/>
    </source>
</evidence>
<dbReference type="KEGG" id="brm:Bmur_1589"/>
<reference evidence="2 3" key="1">
    <citation type="journal article" date="2010" name="Stand. Genomic Sci.">
        <title>Complete genome sequence of Brachyspira murdochii type strain (56-150).</title>
        <authorList>
            <person name="Pati A."/>
            <person name="Sikorski J."/>
            <person name="Gronow S."/>
            <person name="Munk C."/>
            <person name="Lapidus A."/>
            <person name="Copeland A."/>
            <person name="Glavina Del Tio T."/>
            <person name="Nolan M."/>
            <person name="Lucas S."/>
            <person name="Chen F."/>
            <person name="Tice H."/>
            <person name="Cheng J.F."/>
            <person name="Han C."/>
            <person name="Detter J.C."/>
            <person name="Bruce D."/>
            <person name="Tapia R."/>
            <person name="Goodwin L."/>
            <person name="Pitluck S."/>
            <person name="Liolios K."/>
            <person name="Ivanova N."/>
            <person name="Mavromatis K."/>
            <person name="Mikhailova N."/>
            <person name="Chen A."/>
            <person name="Palaniappan K."/>
            <person name="Land M."/>
            <person name="Hauser L."/>
            <person name="Chang Y.J."/>
            <person name="Jeffries C.D."/>
            <person name="Spring S."/>
            <person name="Rohde M."/>
            <person name="Goker M."/>
            <person name="Bristow J."/>
            <person name="Eisen J.A."/>
            <person name="Markowitz V."/>
            <person name="Hugenholtz P."/>
            <person name="Kyrpides N.C."/>
            <person name="Klenk H.P."/>
        </authorList>
    </citation>
    <scope>NUCLEOTIDE SEQUENCE [LARGE SCALE GENOMIC DNA]</scope>
    <source>
        <strain evidence="3">ATCC 51284 / DSM 12563 / 56-150</strain>
    </source>
</reference>